<evidence type="ECO:0000256" key="2">
    <source>
        <dbReference type="SAM" id="MobiDB-lite"/>
    </source>
</evidence>
<evidence type="ECO:0000256" key="1">
    <source>
        <dbReference type="SAM" id="Coils"/>
    </source>
</evidence>
<feature type="region of interest" description="Disordered" evidence="2">
    <location>
        <begin position="227"/>
        <end position="247"/>
    </location>
</feature>
<dbReference type="Proteomes" id="UP000728185">
    <property type="component" value="Unassembled WGS sequence"/>
</dbReference>
<sequence length="477" mass="54458">MPLWNIAVSSEPTKTSSSVPGQESLANPQDLSSPNFHRLHSFSDILPRSEQQVNDLSGVSPSACQCMPYNKMENSNDAYHSKSDALYYRAASPNERSMGCSSLSIVTNTHVTQAVGAEEATSSLPLSHSADSCIPIPSGIGDHPLDFSKAEIPKDQSSNSNNNNYKEAMPGEIFRAQSALNFYEFSPRDSNTNSSAFPSIKAEQYHHKAAQSVVESSSQIKGQLVVNEMSSSSEYEPNSTDDSDDSDQYVRRRLIEINAKFAQEPFPPEGGDSVERVTISRPNTAAITVHSRISGSDSVKIGCKVDKKRLGVIQPNVFSPRPRSTWAGRLPDGEDHRLIAVKTWIEEKNRILRARHRAQLEQQIREEEEKRRKQVLDRELREKHWSAWLKGKSKQFREERELKQRQEAERTYFTIRHTKNECDRAFHEWLRRKTAEQQQQLQEVRRRLKTTRQVMRNYRTAQKWTRVIDQAKIYKLI</sequence>
<dbReference type="AlphaFoldDB" id="A0A8E0RW73"/>
<feature type="coiled-coil region" evidence="1">
    <location>
        <begin position="427"/>
        <end position="461"/>
    </location>
</feature>
<evidence type="ECO:0000313" key="4">
    <source>
        <dbReference type="Proteomes" id="UP000728185"/>
    </source>
</evidence>
<reference evidence="3" key="1">
    <citation type="submission" date="2019-05" db="EMBL/GenBank/DDBJ databases">
        <title>Annotation for the trematode Fasciolopsis buski.</title>
        <authorList>
            <person name="Choi Y.-J."/>
        </authorList>
    </citation>
    <scope>NUCLEOTIDE SEQUENCE</scope>
    <source>
        <strain evidence="3">HT</strain>
        <tissue evidence="3">Whole worm</tissue>
    </source>
</reference>
<comment type="caution">
    <text evidence="3">The sequence shown here is derived from an EMBL/GenBank/DDBJ whole genome shotgun (WGS) entry which is preliminary data.</text>
</comment>
<evidence type="ECO:0000313" key="3">
    <source>
        <dbReference type="EMBL" id="KAA0195418.1"/>
    </source>
</evidence>
<feature type="compositionally biased region" description="Polar residues" evidence="2">
    <location>
        <begin position="228"/>
        <end position="238"/>
    </location>
</feature>
<keyword evidence="4" id="KW-1185">Reference proteome</keyword>
<evidence type="ECO:0008006" key="5">
    <source>
        <dbReference type="Google" id="ProtNLM"/>
    </source>
</evidence>
<dbReference type="EMBL" id="LUCM01003720">
    <property type="protein sequence ID" value="KAA0195418.1"/>
    <property type="molecule type" value="Genomic_DNA"/>
</dbReference>
<keyword evidence="1" id="KW-0175">Coiled coil</keyword>
<dbReference type="OrthoDB" id="6288248at2759"/>
<organism evidence="3 4">
    <name type="scientific">Fasciolopsis buskii</name>
    <dbReference type="NCBI Taxonomy" id="27845"/>
    <lineage>
        <taxon>Eukaryota</taxon>
        <taxon>Metazoa</taxon>
        <taxon>Spiralia</taxon>
        <taxon>Lophotrochozoa</taxon>
        <taxon>Platyhelminthes</taxon>
        <taxon>Trematoda</taxon>
        <taxon>Digenea</taxon>
        <taxon>Plagiorchiida</taxon>
        <taxon>Echinostomata</taxon>
        <taxon>Echinostomatoidea</taxon>
        <taxon>Fasciolidae</taxon>
        <taxon>Fasciolopsis</taxon>
    </lineage>
</organism>
<feature type="compositionally biased region" description="Polar residues" evidence="2">
    <location>
        <begin position="7"/>
        <end position="33"/>
    </location>
</feature>
<gene>
    <name evidence="3" type="ORF">FBUS_08217</name>
</gene>
<accession>A0A8E0RW73</accession>
<name>A0A8E0RW73_9TREM</name>
<feature type="region of interest" description="Disordered" evidence="2">
    <location>
        <begin position="1"/>
        <end position="33"/>
    </location>
</feature>
<proteinExistence type="predicted"/>
<protein>
    <recommendedName>
        <fullName evidence="5">Coiled-coil domain-containing protein 181</fullName>
    </recommendedName>
</protein>